<evidence type="ECO:0000313" key="3">
    <source>
        <dbReference type="EMBL" id="OAL67326.1"/>
    </source>
</evidence>
<feature type="transmembrane region" description="Helical" evidence="1">
    <location>
        <begin position="160"/>
        <end position="181"/>
    </location>
</feature>
<dbReference type="VEuPathDB" id="FungiDB:TERG_07685"/>
<feature type="transmembrane region" description="Helical" evidence="1">
    <location>
        <begin position="319"/>
        <end position="339"/>
    </location>
</feature>
<protein>
    <recommendedName>
        <fullName evidence="2">DUF7598 domain-containing protein</fullName>
    </recommendedName>
</protein>
<evidence type="ECO:0000313" key="4">
    <source>
        <dbReference type="Proteomes" id="UP000243015"/>
    </source>
</evidence>
<dbReference type="PANTHER" id="PTHR39470:SF1">
    <property type="entry name" value="CHORISMATE SYNTHASE PROTEIN"/>
    <property type="match status" value="1"/>
</dbReference>
<dbReference type="InterPro" id="IPR056019">
    <property type="entry name" value="DUF7598"/>
</dbReference>
<gene>
    <name evidence="3" type="ORF">A7C99_1190</name>
</gene>
<keyword evidence="1" id="KW-0812">Transmembrane</keyword>
<dbReference type="Pfam" id="PF24535">
    <property type="entry name" value="DUF7598"/>
    <property type="match status" value="1"/>
</dbReference>
<dbReference type="AlphaFoldDB" id="A0A178F5T1"/>
<evidence type="ECO:0000259" key="2">
    <source>
        <dbReference type="Pfam" id="PF24535"/>
    </source>
</evidence>
<keyword evidence="1" id="KW-0472">Membrane</keyword>
<feature type="domain" description="DUF7598" evidence="2">
    <location>
        <begin position="46"/>
        <end position="180"/>
    </location>
</feature>
<proteinExistence type="predicted"/>
<dbReference type="VEuPathDB" id="FungiDB:TERG_07686"/>
<feature type="transmembrane region" description="Helical" evidence="1">
    <location>
        <begin position="559"/>
        <end position="579"/>
    </location>
</feature>
<name>A0A178F5T1_TRIRU</name>
<accession>A0A178F5T1</accession>
<feature type="transmembrane region" description="Helical" evidence="1">
    <location>
        <begin position="503"/>
        <end position="522"/>
    </location>
</feature>
<organism evidence="3 4">
    <name type="scientific">Trichophyton rubrum</name>
    <name type="common">Athlete's foot fungus</name>
    <name type="synonym">Epidermophyton rubrum</name>
    <dbReference type="NCBI Taxonomy" id="5551"/>
    <lineage>
        <taxon>Eukaryota</taxon>
        <taxon>Fungi</taxon>
        <taxon>Dikarya</taxon>
        <taxon>Ascomycota</taxon>
        <taxon>Pezizomycotina</taxon>
        <taxon>Eurotiomycetes</taxon>
        <taxon>Eurotiomycetidae</taxon>
        <taxon>Onygenales</taxon>
        <taxon>Arthrodermataceae</taxon>
        <taxon>Trichophyton</taxon>
    </lineage>
</organism>
<dbReference type="EMBL" id="LHPM01000010">
    <property type="protein sequence ID" value="OAL67326.1"/>
    <property type="molecule type" value="Genomic_DNA"/>
</dbReference>
<feature type="transmembrane region" description="Helical" evidence="1">
    <location>
        <begin position="123"/>
        <end position="140"/>
    </location>
</feature>
<dbReference type="PANTHER" id="PTHR39470">
    <property type="entry name" value="CHROMOSOME 10, WHOLE GENOME SHOTGUN SEQUENCE"/>
    <property type="match status" value="1"/>
</dbReference>
<feature type="transmembrane region" description="Helical" evidence="1">
    <location>
        <begin position="58"/>
        <end position="84"/>
    </location>
</feature>
<sequence>MPSQAPSLAARSLAPSSNYSSFTHNNIEEKRPLQMEVPKFPLAGPGYVILNLVRVMNIISLLVVIAANIILLIKIVLVTNFFFFEAVTHVASASVCSFLIVSELSVFRAYFDRNWPLLGEDSGFVALGATMVLLGISTLGELNNQSTRQKEIGLPFWKLILGAGIVSIVIGTLNIGLSYVFRDPDIGISARHVRARGAVATQEVVSRKDSYRSFKLSHKGSLNTYKSSSITPRIGSIRHKRHPQPPNGYPVHISSPLDAFSTPLANAPRSPAPMPAPMPMPSAEIAAPNLAHHPAMSYSIRAVGRRTPKNMFSYDNIKTLALFFAPIIIPKAISLFQSVYSHLTNRPPPQALPTLASRALNILFFSTALFLALSLTPGSNILSSTSSGTNDIFKLTGSRFNTPTELLFSRLRRLGGRFEVESEHDSTLKKLFSSHTARGVYLQLGSEPLIACPFCSLDSAVTYLLYYLPFNTLVPHLFHFLVIGIATSSSIVGEKTARWRNKFLVGAVALLVIELCVILRATSPLFSRLRSSSDGQRNKWTQLYAQYPDAPTSLHVQLITLRPLAFTVFDAICAALIYLSATNRLFYTLPTPAEQAQQILTLSTATMLATMSKLQALSVTRSVIARDPELSAKYDAYHRGEGKDGDDWVWQEEGVINAVAKVMNDRALQAGNRTDVKEHEMIDSSEYVDKLTAGLEDPIIS</sequence>
<feature type="transmembrane region" description="Helical" evidence="1">
    <location>
        <begin position="359"/>
        <end position="376"/>
    </location>
</feature>
<keyword evidence="1" id="KW-1133">Transmembrane helix</keyword>
<reference evidence="3 4" key="1">
    <citation type="submission" date="2016-05" db="EMBL/GenBank/DDBJ databases">
        <title>Genome sequencing of Trichophyton rubrum CMCC(F)T1i isolated from hair.</title>
        <authorList>
            <person name="Zhan P."/>
            <person name="Tao Y."/>
            <person name="Liu W."/>
        </authorList>
    </citation>
    <scope>NUCLEOTIDE SEQUENCE [LARGE SCALE GENOMIC DNA]</scope>
    <source>
        <strain evidence="4">CMCC(F)T1i</strain>
    </source>
</reference>
<feature type="transmembrane region" description="Helical" evidence="1">
    <location>
        <begin position="90"/>
        <end position="111"/>
    </location>
</feature>
<evidence type="ECO:0000256" key="1">
    <source>
        <dbReference type="SAM" id="Phobius"/>
    </source>
</evidence>
<comment type="caution">
    <text evidence="3">The sequence shown here is derived from an EMBL/GenBank/DDBJ whole genome shotgun (WGS) entry which is preliminary data.</text>
</comment>
<dbReference type="Proteomes" id="UP000243015">
    <property type="component" value="Unassembled WGS sequence"/>
</dbReference>